<dbReference type="PROSITE" id="PS50043">
    <property type="entry name" value="HTH_LUXR_2"/>
    <property type="match status" value="1"/>
</dbReference>
<dbReference type="GO" id="GO:0000160">
    <property type="term" value="P:phosphorelay signal transduction system"/>
    <property type="evidence" value="ECO:0007669"/>
    <property type="project" value="InterPro"/>
</dbReference>
<dbReference type="Pfam" id="PF00072">
    <property type="entry name" value="Response_reg"/>
    <property type="match status" value="1"/>
</dbReference>
<dbReference type="Pfam" id="PF00196">
    <property type="entry name" value="GerE"/>
    <property type="match status" value="1"/>
</dbReference>
<dbReference type="PRINTS" id="PR00038">
    <property type="entry name" value="HTHLUXR"/>
</dbReference>
<comment type="caution">
    <text evidence="7">The sequence shown here is derived from an EMBL/GenBank/DDBJ whole genome shotgun (WGS) entry which is preliminary data.</text>
</comment>
<dbReference type="GO" id="GO:0006355">
    <property type="term" value="P:regulation of DNA-templated transcription"/>
    <property type="evidence" value="ECO:0007669"/>
    <property type="project" value="InterPro"/>
</dbReference>
<evidence type="ECO:0000313" key="7">
    <source>
        <dbReference type="EMBL" id="VUS67581.1"/>
    </source>
</evidence>
<evidence type="ECO:0000313" key="8">
    <source>
        <dbReference type="Proteomes" id="UP000318567"/>
    </source>
</evidence>
<keyword evidence="3" id="KW-0804">Transcription</keyword>
<dbReference type="Gene3D" id="3.40.50.2300">
    <property type="match status" value="1"/>
</dbReference>
<evidence type="ECO:0000259" key="5">
    <source>
        <dbReference type="PROSITE" id="PS50043"/>
    </source>
</evidence>
<dbReference type="RefSeq" id="WP_004120256.1">
    <property type="nucleotide sequence ID" value="NZ_AP035775.1"/>
</dbReference>
<feature type="domain" description="Response regulatory" evidence="6">
    <location>
        <begin position="3"/>
        <end position="117"/>
    </location>
</feature>
<dbReference type="AlphaFoldDB" id="A0A9Q9UKL3"/>
<dbReference type="CDD" id="cd17537">
    <property type="entry name" value="REC_FixJ"/>
    <property type="match status" value="1"/>
</dbReference>
<proteinExistence type="predicted"/>
<evidence type="ECO:0000259" key="6">
    <source>
        <dbReference type="PROSITE" id="PS50110"/>
    </source>
</evidence>
<sequence>MAIIYLLDDDLAVTQACAFLLESLGYEVMCWAEGDAFLAQADLYRTGVVLLDMRMPTLDGQEVHEALRQCGSTLAVVFLTGHGDVPMAVEQMKRGAVDFLQKPVSLMPLQAALEHGLAVSGERFAQKKVVDCYQRLTPKERELALLVVKGLMNREIAQAMNIAVRTVEVHRARVMEKMQAGSLAELVSILQPVIS</sequence>
<dbReference type="PANTHER" id="PTHR44688">
    <property type="entry name" value="DNA-BINDING TRANSCRIPTIONAL ACTIVATOR DEVR_DOSR"/>
    <property type="match status" value="1"/>
</dbReference>
<keyword evidence="2" id="KW-0238">DNA-binding</keyword>
<dbReference type="Gene3D" id="1.10.10.10">
    <property type="entry name" value="Winged helix-like DNA-binding domain superfamily/Winged helix DNA-binding domain"/>
    <property type="match status" value="1"/>
</dbReference>
<evidence type="ECO:0000256" key="4">
    <source>
        <dbReference type="PROSITE-ProRule" id="PRU00169"/>
    </source>
</evidence>
<dbReference type="NCBIfam" id="NF040749">
    <property type="entry name" value="tetrathio_RR"/>
    <property type="match status" value="1"/>
</dbReference>
<dbReference type="SUPFAM" id="SSF52172">
    <property type="entry name" value="CheY-like"/>
    <property type="match status" value="1"/>
</dbReference>
<evidence type="ECO:0000256" key="2">
    <source>
        <dbReference type="ARBA" id="ARBA00023125"/>
    </source>
</evidence>
<dbReference type="InterPro" id="IPR011006">
    <property type="entry name" value="CheY-like_superfamily"/>
</dbReference>
<dbReference type="SMART" id="SM00448">
    <property type="entry name" value="REC"/>
    <property type="match status" value="1"/>
</dbReference>
<dbReference type="SMART" id="SM00421">
    <property type="entry name" value="HTH_LUXR"/>
    <property type="match status" value="1"/>
</dbReference>
<feature type="domain" description="HTH luxR-type" evidence="5">
    <location>
        <begin position="129"/>
        <end position="194"/>
    </location>
</feature>
<dbReference type="Proteomes" id="UP000318567">
    <property type="component" value="Unassembled WGS sequence"/>
</dbReference>
<keyword evidence="1" id="KW-0805">Transcription regulation</keyword>
<reference evidence="7 8" key="1">
    <citation type="submission" date="2019-07" db="EMBL/GenBank/DDBJ databases">
        <authorList>
            <person name="Brisse S."/>
            <person name="Rodrigues C."/>
            <person name="Thorpe H."/>
        </authorList>
    </citation>
    <scope>NUCLEOTIDE SEQUENCE [LARGE SCALE GENOMIC DNA]</scope>
    <source>
        <strain evidence="7">SB6410</strain>
    </source>
</reference>
<dbReference type="GeneID" id="77225343"/>
<keyword evidence="4" id="KW-0597">Phosphoprotein</keyword>
<dbReference type="PROSITE" id="PS00622">
    <property type="entry name" value="HTH_LUXR_1"/>
    <property type="match status" value="1"/>
</dbReference>
<feature type="modified residue" description="4-aspartylphosphate" evidence="4">
    <location>
        <position position="52"/>
    </location>
</feature>
<dbReference type="InterPro" id="IPR053534">
    <property type="entry name" value="Tetrathionate_resp_reg"/>
</dbReference>
<dbReference type="InterPro" id="IPR036388">
    <property type="entry name" value="WH-like_DNA-bd_sf"/>
</dbReference>
<dbReference type="InterPro" id="IPR001789">
    <property type="entry name" value="Sig_transdc_resp-reg_receiver"/>
</dbReference>
<evidence type="ECO:0000256" key="1">
    <source>
        <dbReference type="ARBA" id="ARBA00023015"/>
    </source>
</evidence>
<evidence type="ECO:0000256" key="3">
    <source>
        <dbReference type="ARBA" id="ARBA00023163"/>
    </source>
</evidence>
<dbReference type="PROSITE" id="PS50110">
    <property type="entry name" value="RESPONSE_REGULATORY"/>
    <property type="match status" value="1"/>
</dbReference>
<dbReference type="EMBL" id="CABGGO010000025">
    <property type="protein sequence ID" value="VUS67581.1"/>
    <property type="molecule type" value="Genomic_DNA"/>
</dbReference>
<accession>A0A9Q9UKL3</accession>
<organism evidence="7 8">
    <name type="scientific">Klebsiella pasteurii</name>
    <dbReference type="NCBI Taxonomy" id="2587529"/>
    <lineage>
        <taxon>Bacteria</taxon>
        <taxon>Pseudomonadati</taxon>
        <taxon>Pseudomonadota</taxon>
        <taxon>Gammaproteobacteria</taxon>
        <taxon>Enterobacterales</taxon>
        <taxon>Enterobacteriaceae</taxon>
        <taxon>Klebsiella/Raoultella group</taxon>
        <taxon>Klebsiella</taxon>
    </lineage>
</organism>
<dbReference type="PANTHER" id="PTHR44688:SF16">
    <property type="entry name" value="DNA-BINDING TRANSCRIPTIONAL ACTIVATOR DEVR_DOSR"/>
    <property type="match status" value="1"/>
</dbReference>
<name>A0A9Q9UKL3_9ENTR</name>
<dbReference type="CDD" id="cd06170">
    <property type="entry name" value="LuxR_C_like"/>
    <property type="match status" value="1"/>
</dbReference>
<protein>
    <submittedName>
        <fullName evidence="7">Tetrathionate response regulatory protein TtrR</fullName>
    </submittedName>
</protein>
<dbReference type="GO" id="GO:0003677">
    <property type="term" value="F:DNA binding"/>
    <property type="evidence" value="ECO:0007669"/>
    <property type="project" value="UniProtKB-KW"/>
</dbReference>
<dbReference type="InterPro" id="IPR000792">
    <property type="entry name" value="Tscrpt_reg_LuxR_C"/>
</dbReference>
<gene>
    <name evidence="7" type="primary">ttrR</name>
    <name evidence="7" type="ORF">SB6410_02752</name>
</gene>